<dbReference type="Proteomes" id="UP000053881">
    <property type="component" value="Unassembled WGS sequence"/>
</dbReference>
<comment type="caution">
    <text evidence="2">The sequence shown here is derived from an EMBL/GenBank/DDBJ whole genome shotgun (WGS) entry which is preliminary data.</text>
</comment>
<dbReference type="AlphaFoldDB" id="A0A0Q9XL61"/>
<accession>A0A0Q9XL61</accession>
<proteinExistence type="predicted"/>
<reference evidence="2 3" key="1">
    <citation type="submission" date="2015-06" db="EMBL/GenBank/DDBJ databases">
        <title>Genome sequencing project of Bacillus galactosidilyticus PL133.</title>
        <authorList>
            <person name="Gaiero J."/>
            <person name="Nicol R."/>
            <person name="Habash M."/>
        </authorList>
    </citation>
    <scope>NUCLEOTIDE SEQUENCE [LARGE SCALE GENOMIC DNA]</scope>
    <source>
        <strain evidence="2 3">PL133</strain>
    </source>
</reference>
<gene>
    <name evidence="2" type="ORF">ACA29_24310</name>
</gene>
<protein>
    <recommendedName>
        <fullName evidence="4">Lipoprotein</fullName>
    </recommendedName>
</protein>
<evidence type="ECO:0000256" key="1">
    <source>
        <dbReference type="SAM" id="SignalP"/>
    </source>
</evidence>
<evidence type="ECO:0000313" key="3">
    <source>
        <dbReference type="Proteomes" id="UP000053881"/>
    </source>
</evidence>
<dbReference type="PATRIC" id="fig|217031.4.peg.8203"/>
<keyword evidence="1" id="KW-0732">Signal</keyword>
<name>A0A0Q9XL61_9BACI</name>
<dbReference type="EMBL" id="LGPB01000141">
    <property type="protein sequence ID" value="KRG08925.1"/>
    <property type="molecule type" value="Genomic_DNA"/>
</dbReference>
<evidence type="ECO:0008006" key="4">
    <source>
        <dbReference type="Google" id="ProtNLM"/>
    </source>
</evidence>
<feature type="chain" id="PRO_5038871659" description="Lipoprotein" evidence="1">
    <location>
        <begin position="20"/>
        <end position="149"/>
    </location>
</feature>
<evidence type="ECO:0000313" key="2">
    <source>
        <dbReference type="EMBL" id="KRG08925.1"/>
    </source>
</evidence>
<feature type="signal peptide" evidence="1">
    <location>
        <begin position="1"/>
        <end position="19"/>
    </location>
</feature>
<organism evidence="2 3">
    <name type="scientific">Lederbergia galactosidilytica</name>
    <dbReference type="NCBI Taxonomy" id="217031"/>
    <lineage>
        <taxon>Bacteria</taxon>
        <taxon>Bacillati</taxon>
        <taxon>Bacillota</taxon>
        <taxon>Bacilli</taxon>
        <taxon>Bacillales</taxon>
        <taxon>Bacillaceae</taxon>
        <taxon>Lederbergia</taxon>
    </lineage>
</organism>
<sequence>MKKILLYSLSLWILAILFAGCSAKGNQGLMNDDWNQNLGKTQKIEVQSGDKAKTITDHKEIEDFIGKLEIDNWDWELAEIPSDAEEEYQYTLFQEDTRQFGKAKSDQLELKEIANIITYRDLPYLKLRMENFTLSFAVPEHVAEFINQS</sequence>
<dbReference type="PROSITE" id="PS51257">
    <property type="entry name" value="PROKAR_LIPOPROTEIN"/>
    <property type="match status" value="1"/>
</dbReference>